<dbReference type="InterPro" id="IPR013087">
    <property type="entry name" value="Znf_C2H2_type"/>
</dbReference>
<dbReference type="EMBL" id="OIVN01000011">
    <property type="protein sequence ID" value="SPC72531.1"/>
    <property type="molecule type" value="Genomic_DNA"/>
</dbReference>
<evidence type="ECO:0000256" key="1">
    <source>
        <dbReference type="PROSITE-ProRule" id="PRU00042"/>
    </source>
</evidence>
<proteinExistence type="predicted"/>
<dbReference type="PANTHER" id="PTHR46326">
    <property type="entry name" value="ZINC FINGER PROTEIN ZAT1-RELATED"/>
    <property type="match status" value="1"/>
</dbReference>
<evidence type="ECO:0000259" key="3">
    <source>
        <dbReference type="PROSITE" id="PS50157"/>
    </source>
</evidence>
<feature type="compositionally biased region" description="Polar residues" evidence="2">
    <location>
        <begin position="66"/>
        <end position="81"/>
    </location>
</feature>
<feature type="compositionally biased region" description="Polar residues" evidence="2">
    <location>
        <begin position="38"/>
        <end position="52"/>
    </location>
</feature>
<dbReference type="InterPro" id="IPR036236">
    <property type="entry name" value="Znf_C2H2_sf"/>
</dbReference>
<dbReference type="InterPro" id="IPR044303">
    <property type="entry name" value="ZAT1/4/9"/>
</dbReference>
<dbReference type="GO" id="GO:0006355">
    <property type="term" value="P:regulation of DNA-templated transcription"/>
    <property type="evidence" value="ECO:0007669"/>
    <property type="project" value="InterPro"/>
</dbReference>
<dbReference type="AlphaFoldDB" id="A0A2N9ECY1"/>
<feature type="domain" description="C2H2-type" evidence="3">
    <location>
        <begin position="252"/>
        <end position="274"/>
    </location>
</feature>
<dbReference type="Pfam" id="PF13912">
    <property type="entry name" value="zf-C2H2_6"/>
    <property type="match status" value="3"/>
</dbReference>
<feature type="domain" description="C2H2-type" evidence="3">
    <location>
        <begin position="199"/>
        <end position="226"/>
    </location>
</feature>
<evidence type="ECO:0000256" key="2">
    <source>
        <dbReference type="SAM" id="MobiDB-lite"/>
    </source>
</evidence>
<evidence type="ECO:0000313" key="4">
    <source>
        <dbReference type="EMBL" id="SPC72531.1"/>
    </source>
</evidence>
<accession>A0A2N9ECY1</accession>
<dbReference type="PROSITE" id="PS00028">
    <property type="entry name" value="ZINC_FINGER_C2H2_1"/>
    <property type="match status" value="3"/>
</dbReference>
<feature type="region of interest" description="Disordered" evidence="2">
    <location>
        <begin position="215"/>
        <end position="237"/>
    </location>
</feature>
<reference evidence="4" key="1">
    <citation type="submission" date="2018-02" db="EMBL/GenBank/DDBJ databases">
        <authorList>
            <person name="Cohen D.B."/>
            <person name="Kent A.D."/>
        </authorList>
    </citation>
    <scope>NUCLEOTIDE SEQUENCE</scope>
</reference>
<feature type="domain" description="C2H2-type" evidence="3">
    <location>
        <begin position="5"/>
        <end position="32"/>
    </location>
</feature>
<dbReference type="PROSITE" id="PS50157">
    <property type="entry name" value="ZINC_FINGER_C2H2_2"/>
    <property type="match status" value="3"/>
</dbReference>
<dbReference type="PANTHER" id="PTHR46326:SF10">
    <property type="entry name" value="C2H2 AND C2HC ZINC FINGER PROTEIN"/>
    <property type="match status" value="1"/>
</dbReference>
<name>A0A2N9ECY1_FAGSY</name>
<organism evidence="4">
    <name type="scientific">Fagus sylvatica</name>
    <name type="common">Beechnut</name>
    <dbReference type="NCBI Taxonomy" id="28930"/>
    <lineage>
        <taxon>Eukaryota</taxon>
        <taxon>Viridiplantae</taxon>
        <taxon>Streptophyta</taxon>
        <taxon>Embryophyta</taxon>
        <taxon>Tracheophyta</taxon>
        <taxon>Spermatophyta</taxon>
        <taxon>Magnoliopsida</taxon>
        <taxon>eudicotyledons</taxon>
        <taxon>Gunneridae</taxon>
        <taxon>Pentapetalae</taxon>
        <taxon>rosids</taxon>
        <taxon>fabids</taxon>
        <taxon>Fagales</taxon>
        <taxon>Fagaceae</taxon>
        <taxon>Fagus</taxon>
    </lineage>
</organism>
<dbReference type="Gene3D" id="3.30.160.60">
    <property type="entry name" value="Classic Zinc Finger"/>
    <property type="match status" value="1"/>
</dbReference>
<keyword evidence="1" id="KW-0479">Metal-binding</keyword>
<gene>
    <name evidence="4" type="ORF">FSB_LOCUS413</name>
</gene>
<keyword evidence="1" id="KW-0862">Zinc</keyword>
<feature type="region of interest" description="Disordered" evidence="2">
    <location>
        <begin position="15"/>
        <end position="117"/>
    </location>
</feature>
<dbReference type="SUPFAM" id="SSF57667">
    <property type="entry name" value="beta-beta-alpha zinc fingers"/>
    <property type="match status" value="2"/>
</dbReference>
<feature type="compositionally biased region" description="Basic residues" evidence="2">
    <location>
        <begin position="102"/>
        <end position="113"/>
    </location>
</feature>
<protein>
    <recommendedName>
        <fullName evidence="3">C2H2-type domain-containing protein</fullName>
    </recommendedName>
</protein>
<keyword evidence="1" id="KW-0863">Zinc-finger</keyword>
<dbReference type="SMART" id="SM00355">
    <property type="entry name" value="ZnF_C2H2"/>
    <property type="match status" value="3"/>
</dbReference>
<dbReference type="GO" id="GO:0008270">
    <property type="term" value="F:zinc ion binding"/>
    <property type="evidence" value="ECO:0007669"/>
    <property type="project" value="UniProtKB-KW"/>
</dbReference>
<sequence length="316" mass="36036">MEKQRICKICDKRFANGKAMGGHMRSHLAKLPIPPKPQQHQQENSPFTTDSTQPPPSPLDFHHRNNNNSMQSFRSLNQQELSDVMEANSDRESDTDSQPKNPTRRRSKRRRKTLVPPVLLEQHETLSSVSDSAFPEEDVAMCLLRLSRDKWSNAKGKEKVPQQQKVDETVVIYDDDDVEEDDDYAPCKIRKRTQDQTKFRCETCKKAFQSYQALGGHRASHKKTKNNHQFNEDEDEDLEEEEGNFVVDQRVFECPFCNKVFESGQALGGHKKVHLSNLGNSNANAKSNPARFIDLNLPAPIDDDDEVVFSAVSNAE</sequence>